<accession>A0A955LAP4</accession>
<dbReference type="Proteomes" id="UP000714915">
    <property type="component" value="Unassembled WGS sequence"/>
</dbReference>
<feature type="chain" id="PRO_5037061953" evidence="2">
    <location>
        <begin position="25"/>
        <end position="375"/>
    </location>
</feature>
<evidence type="ECO:0000256" key="1">
    <source>
        <dbReference type="SAM" id="Phobius"/>
    </source>
</evidence>
<organism evidence="3 4">
    <name type="scientific">Candidatus Dojkabacteria bacterium</name>
    <dbReference type="NCBI Taxonomy" id="2099670"/>
    <lineage>
        <taxon>Bacteria</taxon>
        <taxon>Candidatus Dojkabacteria</taxon>
    </lineage>
</organism>
<evidence type="ECO:0000313" key="4">
    <source>
        <dbReference type="Proteomes" id="UP000714915"/>
    </source>
</evidence>
<dbReference type="EMBL" id="JAGQLF010000025">
    <property type="protein sequence ID" value="MCA9386911.1"/>
    <property type="molecule type" value="Genomic_DNA"/>
</dbReference>
<feature type="transmembrane region" description="Helical" evidence="1">
    <location>
        <begin position="165"/>
        <end position="182"/>
    </location>
</feature>
<feature type="transmembrane region" description="Helical" evidence="1">
    <location>
        <begin position="235"/>
        <end position="254"/>
    </location>
</feature>
<keyword evidence="1" id="KW-0472">Membrane</keyword>
<feature type="transmembrane region" description="Helical" evidence="1">
    <location>
        <begin position="138"/>
        <end position="159"/>
    </location>
</feature>
<keyword evidence="1" id="KW-1133">Transmembrane helix</keyword>
<reference evidence="3" key="2">
    <citation type="journal article" date="2021" name="Microbiome">
        <title>Successional dynamics and alternative stable states in a saline activated sludge microbial community over 9 years.</title>
        <authorList>
            <person name="Wang Y."/>
            <person name="Ye J."/>
            <person name="Ju F."/>
            <person name="Liu L."/>
            <person name="Boyd J.A."/>
            <person name="Deng Y."/>
            <person name="Parks D.H."/>
            <person name="Jiang X."/>
            <person name="Yin X."/>
            <person name="Woodcroft B.J."/>
            <person name="Tyson G.W."/>
            <person name="Hugenholtz P."/>
            <person name="Polz M.F."/>
            <person name="Zhang T."/>
        </authorList>
    </citation>
    <scope>NUCLEOTIDE SEQUENCE</scope>
    <source>
        <strain evidence="3">HKST-UBA09</strain>
    </source>
</reference>
<dbReference type="PANTHER" id="PTHR41771:SF1">
    <property type="entry name" value="MEMBRANE PROTEIN"/>
    <property type="match status" value="1"/>
</dbReference>
<feature type="transmembrane region" description="Helical" evidence="1">
    <location>
        <begin position="194"/>
        <end position="215"/>
    </location>
</feature>
<sequence length="375" mass="40849">MKKILFVASFLLLLFVVSVLPARAQETSVPITETIYGKITDIVEQEAPVGLDISILKYTVQVKEGGEDKTIESVISTLPDFLTAGYQIGDKVVVNKITTPDDVVTYNIVDYVRTTPIFVLLAIFVVVTVLVAKRKGILSLIGLVFSFIIIFKLILPSILSGNNPVLITLIAASIMIPINFYLAHGLNRKTTYAVVSTIITLILTGILSIIFVNWAKLTGFTSDEAGFLQAMTNGVINIKDLLLAAIIIGALGILDDITVSQSSIANQLKATNPKIKFEELFLRTLEVGKDHIASLVNTLILVYTSTALPLLLLFLNNNESFLETVNREVVAQEIIQTLIASIGLIAAVPISTLIAAYFISKQKHVKADDHSAHHH</sequence>
<evidence type="ECO:0000313" key="3">
    <source>
        <dbReference type="EMBL" id="MCA9386911.1"/>
    </source>
</evidence>
<dbReference type="AlphaFoldDB" id="A0A955LAP4"/>
<protein>
    <submittedName>
        <fullName evidence="3">YibE/F family protein</fullName>
    </submittedName>
</protein>
<feature type="transmembrane region" description="Helical" evidence="1">
    <location>
        <begin position="334"/>
        <end position="359"/>
    </location>
</feature>
<feature type="transmembrane region" description="Helical" evidence="1">
    <location>
        <begin position="111"/>
        <end position="131"/>
    </location>
</feature>
<keyword evidence="1" id="KW-0812">Transmembrane</keyword>
<feature type="transmembrane region" description="Helical" evidence="1">
    <location>
        <begin position="292"/>
        <end position="314"/>
    </location>
</feature>
<keyword evidence="2" id="KW-0732">Signal</keyword>
<comment type="caution">
    <text evidence="3">The sequence shown here is derived from an EMBL/GenBank/DDBJ whole genome shotgun (WGS) entry which is preliminary data.</text>
</comment>
<reference evidence="3" key="1">
    <citation type="submission" date="2020-04" db="EMBL/GenBank/DDBJ databases">
        <authorList>
            <person name="Zhang T."/>
        </authorList>
    </citation>
    <scope>NUCLEOTIDE SEQUENCE</scope>
    <source>
        <strain evidence="3">HKST-UBA09</strain>
    </source>
</reference>
<dbReference type="InterPro" id="IPR012507">
    <property type="entry name" value="YibE_F"/>
</dbReference>
<gene>
    <name evidence="3" type="ORF">KC669_02655</name>
</gene>
<dbReference type="Pfam" id="PF07907">
    <property type="entry name" value="YibE_F"/>
    <property type="match status" value="1"/>
</dbReference>
<dbReference type="PANTHER" id="PTHR41771">
    <property type="entry name" value="MEMBRANE PROTEIN-RELATED"/>
    <property type="match status" value="1"/>
</dbReference>
<name>A0A955LAP4_9BACT</name>
<evidence type="ECO:0000256" key="2">
    <source>
        <dbReference type="SAM" id="SignalP"/>
    </source>
</evidence>
<proteinExistence type="predicted"/>
<feature type="signal peptide" evidence="2">
    <location>
        <begin position="1"/>
        <end position="24"/>
    </location>
</feature>